<feature type="transmembrane region" description="Helical" evidence="1">
    <location>
        <begin position="61"/>
        <end position="81"/>
    </location>
</feature>
<keyword evidence="1" id="KW-0812">Transmembrane</keyword>
<dbReference type="EMBL" id="PQGG01000030">
    <property type="protein sequence ID" value="POP52236.1"/>
    <property type="molecule type" value="Genomic_DNA"/>
</dbReference>
<reference evidence="2" key="1">
    <citation type="submission" date="2018-01" db="EMBL/GenBank/DDBJ databases">
        <authorList>
            <person name="Yu X.-D."/>
        </authorList>
    </citation>
    <scope>NUCLEOTIDE SEQUENCE</scope>
    <source>
        <strain evidence="2">ZX-21</strain>
    </source>
</reference>
<accession>A0A2S4HE18</accession>
<keyword evidence="1" id="KW-0472">Membrane</keyword>
<feature type="transmembrane region" description="Helical" evidence="1">
    <location>
        <begin position="28"/>
        <end position="49"/>
    </location>
</feature>
<evidence type="ECO:0000313" key="3">
    <source>
        <dbReference type="Proteomes" id="UP000237222"/>
    </source>
</evidence>
<dbReference type="AlphaFoldDB" id="A0A2S4HE18"/>
<comment type="caution">
    <text evidence="2">The sequence shown here is derived from an EMBL/GenBank/DDBJ whole genome shotgun (WGS) entry which is preliminary data.</text>
</comment>
<sequence length="83" mass="9034">MGFGLVNCLFLAIAAVSPVVIKGLSYGWVQAPSLMIFHALVSAAMVYAAKEKMRGSDLGHKAFPAAIMSYVLWLCMALRWLTQ</sequence>
<organism evidence="2 3">
    <name type="scientific">Zhongshania marina</name>
    <dbReference type="NCBI Taxonomy" id="2304603"/>
    <lineage>
        <taxon>Bacteria</taxon>
        <taxon>Pseudomonadati</taxon>
        <taxon>Pseudomonadota</taxon>
        <taxon>Gammaproteobacteria</taxon>
        <taxon>Cellvibrionales</taxon>
        <taxon>Spongiibacteraceae</taxon>
        <taxon>Zhongshania</taxon>
    </lineage>
</organism>
<evidence type="ECO:0000256" key="1">
    <source>
        <dbReference type="SAM" id="Phobius"/>
    </source>
</evidence>
<proteinExistence type="predicted"/>
<keyword evidence="1" id="KW-1133">Transmembrane helix</keyword>
<evidence type="ECO:0000313" key="2">
    <source>
        <dbReference type="EMBL" id="POP52236.1"/>
    </source>
</evidence>
<gene>
    <name evidence="2" type="ORF">C0068_12705</name>
</gene>
<protein>
    <submittedName>
        <fullName evidence="2">Uncharacterized protein</fullName>
    </submittedName>
</protein>
<name>A0A2S4HE18_9GAMM</name>
<dbReference type="Proteomes" id="UP000237222">
    <property type="component" value="Unassembled WGS sequence"/>
</dbReference>